<dbReference type="InterPro" id="IPR006913">
    <property type="entry name" value="CENP-V/GFA"/>
</dbReference>
<comment type="caution">
    <text evidence="6">The sequence shown here is derived from an EMBL/GenBank/DDBJ whole genome shotgun (WGS) entry which is preliminary data.</text>
</comment>
<dbReference type="InterPro" id="IPR011057">
    <property type="entry name" value="Mss4-like_sf"/>
</dbReference>
<dbReference type="Proteomes" id="UP001551329">
    <property type="component" value="Unassembled WGS sequence"/>
</dbReference>
<comment type="similarity">
    <text evidence="1">Belongs to the Gfa family.</text>
</comment>
<reference evidence="6 7" key="1">
    <citation type="submission" date="2024-06" db="EMBL/GenBank/DDBJ databases">
        <title>The Natural Products Discovery Center: Release of the First 8490 Sequenced Strains for Exploring Actinobacteria Biosynthetic Diversity.</title>
        <authorList>
            <person name="Kalkreuter E."/>
            <person name="Kautsar S.A."/>
            <person name="Yang D."/>
            <person name="Bader C.D."/>
            <person name="Teijaro C.N."/>
            <person name="Fluegel L."/>
            <person name="Davis C.M."/>
            <person name="Simpson J.R."/>
            <person name="Lauterbach L."/>
            <person name="Steele A.D."/>
            <person name="Gui C."/>
            <person name="Meng S."/>
            <person name="Li G."/>
            <person name="Viehrig K."/>
            <person name="Ye F."/>
            <person name="Su P."/>
            <person name="Kiefer A.F."/>
            <person name="Nichols A."/>
            <person name="Cepeda A.J."/>
            <person name="Yan W."/>
            <person name="Fan B."/>
            <person name="Jiang Y."/>
            <person name="Adhikari A."/>
            <person name="Zheng C.-J."/>
            <person name="Schuster L."/>
            <person name="Cowan T.M."/>
            <person name="Smanski M.J."/>
            <person name="Chevrette M.G."/>
            <person name="De Carvalho L.P.S."/>
            <person name="Shen B."/>
        </authorList>
    </citation>
    <scope>NUCLEOTIDE SEQUENCE [LARGE SCALE GENOMIC DNA]</scope>
    <source>
        <strain evidence="6 7">NPDC045974</strain>
    </source>
</reference>
<dbReference type="Gene3D" id="3.90.1590.10">
    <property type="entry name" value="glutathione-dependent formaldehyde- activating enzyme (gfa)"/>
    <property type="match status" value="1"/>
</dbReference>
<dbReference type="PANTHER" id="PTHR33337:SF40">
    <property type="entry name" value="CENP-V_GFA DOMAIN-CONTAINING PROTEIN-RELATED"/>
    <property type="match status" value="1"/>
</dbReference>
<sequence length="142" mass="15127">MTTTASSSSSPAVRLGGCLCGAVRFEVPDLPDAPHLCSCRHCQKLSGGPVMSWVSFPLEGLIWTGTEPVWFYTYPQETRRGRCPDCASQLCALDDGAASIAFTFSALDDSSDLVPAFQSFARDAVPWLRPVADTRPPAAAAS</sequence>
<keyword evidence="7" id="KW-1185">Reference proteome</keyword>
<dbReference type="RefSeq" id="WP_358476281.1">
    <property type="nucleotide sequence ID" value="NZ_JBEZAE010000015.1"/>
</dbReference>
<organism evidence="6 7">
    <name type="scientific">Streptomyces narbonensis</name>
    <dbReference type="NCBI Taxonomy" id="67333"/>
    <lineage>
        <taxon>Bacteria</taxon>
        <taxon>Bacillati</taxon>
        <taxon>Actinomycetota</taxon>
        <taxon>Actinomycetes</taxon>
        <taxon>Kitasatosporales</taxon>
        <taxon>Streptomycetaceae</taxon>
        <taxon>Streptomyces</taxon>
    </lineage>
</organism>
<protein>
    <submittedName>
        <fullName evidence="6">GFA family protein</fullName>
    </submittedName>
</protein>
<evidence type="ECO:0000256" key="3">
    <source>
        <dbReference type="ARBA" id="ARBA00022833"/>
    </source>
</evidence>
<evidence type="ECO:0000256" key="1">
    <source>
        <dbReference type="ARBA" id="ARBA00005495"/>
    </source>
</evidence>
<evidence type="ECO:0000256" key="2">
    <source>
        <dbReference type="ARBA" id="ARBA00022723"/>
    </source>
</evidence>
<feature type="domain" description="CENP-V/GFA" evidence="5">
    <location>
        <begin position="14"/>
        <end position="128"/>
    </location>
</feature>
<keyword evidence="2" id="KW-0479">Metal-binding</keyword>
<dbReference type="Pfam" id="PF04828">
    <property type="entry name" value="GFA"/>
    <property type="match status" value="1"/>
</dbReference>
<gene>
    <name evidence="6" type="ORF">AB0A88_22910</name>
</gene>
<dbReference type="PANTHER" id="PTHR33337">
    <property type="entry name" value="GFA DOMAIN-CONTAINING PROTEIN"/>
    <property type="match status" value="1"/>
</dbReference>
<dbReference type="EMBL" id="JBEZAE010000015">
    <property type="protein sequence ID" value="MEU7072978.1"/>
    <property type="molecule type" value="Genomic_DNA"/>
</dbReference>
<name>A0ABV3CFS6_9ACTN</name>
<evidence type="ECO:0000313" key="6">
    <source>
        <dbReference type="EMBL" id="MEU7072978.1"/>
    </source>
</evidence>
<keyword evidence="3" id="KW-0862">Zinc</keyword>
<accession>A0ABV3CFS6</accession>
<evidence type="ECO:0000256" key="4">
    <source>
        <dbReference type="ARBA" id="ARBA00023239"/>
    </source>
</evidence>
<dbReference type="SUPFAM" id="SSF51316">
    <property type="entry name" value="Mss4-like"/>
    <property type="match status" value="1"/>
</dbReference>
<evidence type="ECO:0000313" key="7">
    <source>
        <dbReference type="Proteomes" id="UP001551329"/>
    </source>
</evidence>
<proteinExistence type="inferred from homology"/>
<keyword evidence="4" id="KW-0456">Lyase</keyword>
<evidence type="ECO:0000259" key="5">
    <source>
        <dbReference type="PROSITE" id="PS51891"/>
    </source>
</evidence>
<dbReference type="PROSITE" id="PS51891">
    <property type="entry name" value="CENP_V_GFA"/>
    <property type="match status" value="1"/>
</dbReference>